<dbReference type="GO" id="GO:0016757">
    <property type="term" value="F:glycosyltransferase activity"/>
    <property type="evidence" value="ECO:0007669"/>
    <property type="project" value="UniProtKB-KW"/>
</dbReference>
<sequence>MSVTPLRAVRSRPQPAPQQGRPEIGALLVGKGTLLPPDLFRAQALLARQEADLPDTLLARGLVSEPTLLAAFADQSNARIVDPLAERPDARLIHTFGAVRCLREGLLPWRRAGGVTIVLSSRPDRFYRRREELVTLYGPVALALASAPAIEEAVLRSAREELRDQAESTVGEEESCRNWRPQRLARLGLGVAMVMILLLATSPRLVVGILAAVALLVLAASTVLRLAALAARLPSLLAERRPAATADVEVPLMRLPVVSLLVPMFREEDIAPRLLARLGRIDYPRELLDVILVLEERDRQTHKALAEADLPPWMRIVTVPDGPLRTKPRAMNFALDFARGSIVGVYDAEDAPHPDQINQIVRRFYEAPPEVACLQGVLDYYNARTNWLARCFTVEYASWFRVILPGLQRLGLPLPLGGTTLFMRRDALEALGRWDAHNVTEDADLGIRLTRHGYRTEVLPTVTEEEANCRALPWVRQRSRWIKGHAITWAVHMRDPGKLRRDLGWRGFWGMQLIFAGAVAQPLLAPVLWSFWALALGLGHPLSGMLSPAGTTALLTLFFGAEVLNMVCGMLAVAVPGRRFLLPFVPTLHFYHPLATLAAAKAIYELASRPFYWDKTAHGIFDAPAPASPASPPVNA</sequence>
<dbReference type="PANTHER" id="PTHR43867">
    <property type="entry name" value="CELLULOSE SYNTHASE CATALYTIC SUBUNIT A [UDP-FORMING]"/>
    <property type="match status" value="1"/>
</dbReference>
<feature type="transmembrane region" description="Helical" evidence="8">
    <location>
        <begin position="508"/>
        <end position="532"/>
    </location>
</feature>
<protein>
    <submittedName>
        <fullName evidence="11">Glycosyl transferase</fullName>
    </submittedName>
</protein>
<keyword evidence="6 8" id="KW-0472">Membrane</keyword>
<dbReference type="InterPro" id="IPR029044">
    <property type="entry name" value="Nucleotide-diphossugar_trans"/>
</dbReference>
<dbReference type="InterPro" id="IPR001173">
    <property type="entry name" value="Glyco_trans_2-like"/>
</dbReference>
<dbReference type="InterPro" id="IPR007831">
    <property type="entry name" value="T2SS_GspE_N"/>
</dbReference>
<keyword evidence="5 8" id="KW-1133">Transmembrane helix</keyword>
<evidence type="ECO:0000256" key="6">
    <source>
        <dbReference type="ARBA" id="ARBA00023136"/>
    </source>
</evidence>
<dbReference type="PANTHER" id="PTHR43867:SF2">
    <property type="entry name" value="CELLULOSE SYNTHASE CATALYTIC SUBUNIT A [UDP-FORMING]"/>
    <property type="match status" value="1"/>
</dbReference>
<evidence type="ECO:0000259" key="10">
    <source>
        <dbReference type="Pfam" id="PF13632"/>
    </source>
</evidence>
<comment type="subcellular location">
    <subcellularLocation>
        <location evidence="1">Membrane</location>
        <topology evidence="1">Multi-pass membrane protein</topology>
    </subcellularLocation>
</comment>
<dbReference type="SUPFAM" id="SSF160246">
    <property type="entry name" value="EspE N-terminal domain-like"/>
    <property type="match status" value="1"/>
</dbReference>
<evidence type="ECO:0000256" key="2">
    <source>
        <dbReference type="ARBA" id="ARBA00022676"/>
    </source>
</evidence>
<reference evidence="11 12" key="1">
    <citation type="submission" date="2016-12" db="EMBL/GenBank/DDBJ databases">
        <title>Comparison of Traditional DNA-DNA Hybridization with In Silico Genomic Analysis.</title>
        <authorList>
            <person name="Nicholson A.C."/>
            <person name="Humrighouse B.W."/>
            <person name="Graziano J."/>
            <person name="Lasker B."/>
            <person name="Whitney A.M."/>
            <person name="Mcquiston J.R."/>
        </authorList>
    </citation>
    <scope>NUCLEOTIDE SEQUENCE [LARGE SCALE GENOMIC DNA]</scope>
    <source>
        <strain evidence="11 12">H2240</strain>
    </source>
</reference>
<name>A0A212A825_9RHOB</name>
<evidence type="ECO:0000256" key="5">
    <source>
        <dbReference type="ARBA" id="ARBA00022989"/>
    </source>
</evidence>
<organism evidence="11 12">
    <name type="scientific">Haematobacter genomosp. 1</name>
    <dbReference type="NCBI Taxonomy" id="366618"/>
    <lineage>
        <taxon>Bacteria</taxon>
        <taxon>Pseudomonadati</taxon>
        <taxon>Pseudomonadota</taxon>
        <taxon>Alphaproteobacteria</taxon>
        <taxon>Rhodobacterales</taxon>
        <taxon>Paracoccaceae</taxon>
        <taxon>Haematobacter</taxon>
    </lineage>
</organism>
<dbReference type="GO" id="GO:0016020">
    <property type="term" value="C:membrane"/>
    <property type="evidence" value="ECO:0007669"/>
    <property type="project" value="UniProtKB-SubCell"/>
</dbReference>
<evidence type="ECO:0000256" key="3">
    <source>
        <dbReference type="ARBA" id="ARBA00022679"/>
    </source>
</evidence>
<comment type="caution">
    <text evidence="11">The sequence shown here is derived from an EMBL/GenBank/DDBJ whole genome shotgun (WGS) entry which is preliminary data.</text>
</comment>
<feature type="region of interest" description="Disordered" evidence="7">
    <location>
        <begin position="1"/>
        <end position="22"/>
    </location>
</feature>
<dbReference type="InterPro" id="IPR037257">
    <property type="entry name" value="T2SS_E_N_sf"/>
</dbReference>
<dbReference type="EMBL" id="NIPW01000034">
    <property type="protein sequence ID" value="OWJ75862.1"/>
    <property type="molecule type" value="Genomic_DNA"/>
</dbReference>
<feature type="domain" description="Glycosyltransferase 2-like" evidence="10">
    <location>
        <begin position="345"/>
        <end position="560"/>
    </location>
</feature>
<evidence type="ECO:0000313" key="11">
    <source>
        <dbReference type="EMBL" id="OWJ75862.1"/>
    </source>
</evidence>
<evidence type="ECO:0000259" key="9">
    <source>
        <dbReference type="Pfam" id="PF05157"/>
    </source>
</evidence>
<dbReference type="Proteomes" id="UP000196878">
    <property type="component" value="Unassembled WGS sequence"/>
</dbReference>
<dbReference type="SUPFAM" id="SSF53448">
    <property type="entry name" value="Nucleotide-diphospho-sugar transferases"/>
    <property type="match status" value="1"/>
</dbReference>
<evidence type="ECO:0000256" key="8">
    <source>
        <dbReference type="SAM" id="Phobius"/>
    </source>
</evidence>
<keyword evidence="2" id="KW-0328">Glycosyltransferase</keyword>
<evidence type="ECO:0000313" key="12">
    <source>
        <dbReference type="Proteomes" id="UP000196878"/>
    </source>
</evidence>
<dbReference type="Pfam" id="PF05157">
    <property type="entry name" value="MshEN"/>
    <property type="match status" value="1"/>
</dbReference>
<dbReference type="OrthoDB" id="7431422at2"/>
<keyword evidence="12" id="KW-1185">Reference proteome</keyword>
<evidence type="ECO:0000256" key="4">
    <source>
        <dbReference type="ARBA" id="ARBA00022692"/>
    </source>
</evidence>
<evidence type="ECO:0000256" key="1">
    <source>
        <dbReference type="ARBA" id="ARBA00004141"/>
    </source>
</evidence>
<feature type="domain" description="Type II secretion system protein GspE N-terminal" evidence="9">
    <location>
        <begin position="80"/>
        <end position="160"/>
    </location>
</feature>
<keyword evidence="4 8" id="KW-0812">Transmembrane</keyword>
<dbReference type="InterPro" id="IPR050321">
    <property type="entry name" value="Glycosyltr_2/OpgH_subfam"/>
</dbReference>
<evidence type="ECO:0000256" key="7">
    <source>
        <dbReference type="SAM" id="MobiDB-lite"/>
    </source>
</evidence>
<accession>A0A212A825</accession>
<feature type="transmembrane region" description="Helical" evidence="8">
    <location>
        <begin position="184"/>
        <end position="201"/>
    </location>
</feature>
<proteinExistence type="predicted"/>
<dbReference type="AlphaFoldDB" id="A0A212A825"/>
<feature type="transmembrane region" description="Helical" evidence="8">
    <location>
        <begin position="207"/>
        <end position="231"/>
    </location>
</feature>
<dbReference type="Pfam" id="PF13632">
    <property type="entry name" value="Glyco_trans_2_3"/>
    <property type="match status" value="1"/>
</dbReference>
<dbReference type="Gene3D" id="3.90.550.10">
    <property type="entry name" value="Spore Coat Polysaccharide Biosynthesis Protein SpsA, Chain A"/>
    <property type="match status" value="1"/>
</dbReference>
<gene>
    <name evidence="11" type="ORF">CDV49_16410</name>
</gene>
<dbReference type="RefSeq" id="WP_088216486.1">
    <property type="nucleotide sequence ID" value="NZ_NIPW01000034.1"/>
</dbReference>
<feature type="transmembrane region" description="Helical" evidence="8">
    <location>
        <begin position="552"/>
        <end position="575"/>
    </location>
</feature>
<keyword evidence="3 11" id="KW-0808">Transferase</keyword>